<reference evidence="1" key="1">
    <citation type="submission" date="2021-04" db="EMBL/GenBank/DDBJ databases">
        <title>Isolation of p-tert-butylphenol degrading bacteria Sphingobium phenoxybenzoativorans Tas13 from active sludge.</title>
        <authorList>
            <person name="Li Y."/>
        </authorList>
    </citation>
    <scope>NUCLEOTIDE SEQUENCE</scope>
    <source>
        <strain evidence="1">Tas13</strain>
    </source>
</reference>
<protein>
    <submittedName>
        <fullName evidence="1">Uncharacterized protein</fullName>
    </submittedName>
</protein>
<sequence>MEPITDFRMFDGSRPFCEEDAQRFLSQAYAMTQLLRVAIEDGESVTQHRECYDRANCPKDWPSKVYGEVPESAIEEMTRASRELAIGGIRTLIALGAHIAETEADALRAEIRSLKKGNAA</sequence>
<name>A0A975Q0P5_9SPHN</name>
<evidence type="ECO:0000313" key="2">
    <source>
        <dbReference type="Proteomes" id="UP000681425"/>
    </source>
</evidence>
<proteinExistence type="predicted"/>
<dbReference type="Proteomes" id="UP000681425">
    <property type="component" value="Chromosome"/>
</dbReference>
<organism evidence="1 2">
    <name type="scientific">Sphingobium phenoxybenzoativorans</name>
    <dbReference type="NCBI Taxonomy" id="1592790"/>
    <lineage>
        <taxon>Bacteria</taxon>
        <taxon>Pseudomonadati</taxon>
        <taxon>Pseudomonadota</taxon>
        <taxon>Alphaproteobacteria</taxon>
        <taxon>Sphingomonadales</taxon>
        <taxon>Sphingomonadaceae</taxon>
        <taxon>Sphingobium</taxon>
    </lineage>
</organism>
<keyword evidence="2" id="KW-1185">Reference proteome</keyword>
<dbReference type="RefSeq" id="WP_212608566.1">
    <property type="nucleotide sequence ID" value="NZ_CP073910.1"/>
</dbReference>
<dbReference type="EMBL" id="CP073910">
    <property type="protein sequence ID" value="QUT04826.1"/>
    <property type="molecule type" value="Genomic_DNA"/>
</dbReference>
<dbReference type="AlphaFoldDB" id="A0A975Q0P5"/>
<evidence type="ECO:0000313" key="1">
    <source>
        <dbReference type="EMBL" id="QUT04826.1"/>
    </source>
</evidence>
<dbReference type="KEGG" id="spph:KFK14_17570"/>
<gene>
    <name evidence="1" type="ORF">KFK14_17570</name>
</gene>
<accession>A0A975Q0P5</accession>